<feature type="transmembrane region" description="Helical" evidence="6">
    <location>
        <begin position="20"/>
        <end position="39"/>
    </location>
</feature>
<evidence type="ECO:0000313" key="8">
    <source>
        <dbReference type="Proteomes" id="UP000717634"/>
    </source>
</evidence>
<dbReference type="EMBL" id="JAAVTK010000014">
    <property type="protein sequence ID" value="NKI91190.1"/>
    <property type="molecule type" value="Genomic_DNA"/>
</dbReference>
<dbReference type="Pfam" id="PF01594">
    <property type="entry name" value="AI-2E_transport"/>
    <property type="match status" value="1"/>
</dbReference>
<proteinExistence type="inferred from homology"/>
<reference evidence="7 8" key="1">
    <citation type="submission" date="2020-03" db="EMBL/GenBank/DDBJ databases">
        <title>Genomic Encyclopedia of Type Strains, Phase IV (KMG-V): Genome sequencing to study the core and pangenomes of soil and plant-associated prokaryotes.</title>
        <authorList>
            <person name="Whitman W."/>
        </authorList>
    </citation>
    <scope>NUCLEOTIDE SEQUENCE [LARGE SCALE GENOMIC DNA]</scope>
    <source>
        <strain evidence="7 8">1B</strain>
    </source>
</reference>
<evidence type="ECO:0000313" key="7">
    <source>
        <dbReference type="EMBL" id="NKI91190.1"/>
    </source>
</evidence>
<feature type="transmembrane region" description="Helical" evidence="6">
    <location>
        <begin position="234"/>
        <end position="260"/>
    </location>
</feature>
<evidence type="ECO:0000256" key="2">
    <source>
        <dbReference type="ARBA" id="ARBA00009773"/>
    </source>
</evidence>
<protein>
    <submittedName>
        <fullName evidence="7">PurR-regulated permease PerM</fullName>
    </submittedName>
</protein>
<feature type="transmembrane region" description="Helical" evidence="6">
    <location>
        <begin position="207"/>
        <end position="228"/>
    </location>
</feature>
<organism evidence="7 8">
    <name type="scientific">Hymenobacter artigasi</name>
    <dbReference type="NCBI Taxonomy" id="2719616"/>
    <lineage>
        <taxon>Bacteria</taxon>
        <taxon>Pseudomonadati</taxon>
        <taxon>Bacteroidota</taxon>
        <taxon>Cytophagia</taxon>
        <taxon>Cytophagales</taxon>
        <taxon>Hymenobacteraceae</taxon>
        <taxon>Hymenobacter</taxon>
    </lineage>
</organism>
<dbReference type="PANTHER" id="PTHR21716:SF4">
    <property type="entry name" value="TRANSMEMBRANE PROTEIN 245"/>
    <property type="match status" value="1"/>
</dbReference>
<evidence type="ECO:0000256" key="3">
    <source>
        <dbReference type="ARBA" id="ARBA00022692"/>
    </source>
</evidence>
<keyword evidence="4 6" id="KW-1133">Transmembrane helix</keyword>
<keyword evidence="3 6" id="KW-0812">Transmembrane</keyword>
<dbReference type="RefSeq" id="WP_168674768.1">
    <property type="nucleotide sequence ID" value="NZ_JAAVTK010000014.1"/>
</dbReference>
<feature type="transmembrane region" description="Helical" evidence="6">
    <location>
        <begin position="272"/>
        <end position="293"/>
    </location>
</feature>
<sequence>MKSSDPFVAVENIYTPRQRYVLLVASLIGLAALMVFGLAQYLTAFLAAGILFVVFRPWWLALVHQRRWNRQVVVVGILLVTVVVLVIPFYALTSLLLDRLIAFAQNPDRLLEVIHKLEKATGFQLTEQLNVRQLLLQGAAKVTGWLPTLASSALNFLVIVGLMLFTMYYMFMQETFFLLGLHRYLPFRNETLQELGESLKNNVNANVLGQVLVSVVQGVLTGATLLIFGVPDAVFWGVVAFFAAFLPVLGTPLVWGPAALYQFSQGNKGQAIGILLVGFILIMNIDNVLRIVLAKRMGNIHPLITLVGIVLGVEIFGIIGLVVGPLLVSYFMVLMEVFRRENRQHMKLVVNSPPEHKPVTPTPEKTE</sequence>
<evidence type="ECO:0000256" key="4">
    <source>
        <dbReference type="ARBA" id="ARBA00022989"/>
    </source>
</evidence>
<keyword evidence="5 6" id="KW-0472">Membrane</keyword>
<feature type="transmembrane region" description="Helical" evidence="6">
    <location>
        <begin position="153"/>
        <end position="171"/>
    </location>
</feature>
<feature type="transmembrane region" description="Helical" evidence="6">
    <location>
        <begin position="305"/>
        <end position="338"/>
    </location>
</feature>
<dbReference type="PANTHER" id="PTHR21716">
    <property type="entry name" value="TRANSMEMBRANE PROTEIN"/>
    <property type="match status" value="1"/>
</dbReference>
<comment type="subcellular location">
    <subcellularLocation>
        <location evidence="1">Membrane</location>
        <topology evidence="1">Multi-pass membrane protein</topology>
    </subcellularLocation>
</comment>
<comment type="caution">
    <text evidence="7">The sequence shown here is derived from an EMBL/GenBank/DDBJ whole genome shotgun (WGS) entry which is preliminary data.</text>
</comment>
<dbReference type="Proteomes" id="UP000717634">
    <property type="component" value="Unassembled WGS sequence"/>
</dbReference>
<evidence type="ECO:0000256" key="6">
    <source>
        <dbReference type="SAM" id="Phobius"/>
    </source>
</evidence>
<dbReference type="InterPro" id="IPR002549">
    <property type="entry name" value="AI-2E-like"/>
</dbReference>
<evidence type="ECO:0000256" key="5">
    <source>
        <dbReference type="ARBA" id="ARBA00023136"/>
    </source>
</evidence>
<keyword evidence="8" id="KW-1185">Reference proteome</keyword>
<evidence type="ECO:0000256" key="1">
    <source>
        <dbReference type="ARBA" id="ARBA00004141"/>
    </source>
</evidence>
<accession>A0ABX1HLV6</accession>
<feature type="transmembrane region" description="Helical" evidence="6">
    <location>
        <begin position="72"/>
        <end position="91"/>
    </location>
</feature>
<gene>
    <name evidence="7" type="ORF">HBN54_003806</name>
</gene>
<name>A0ABX1HLV6_9BACT</name>
<comment type="similarity">
    <text evidence="2">Belongs to the autoinducer-2 exporter (AI-2E) (TC 2.A.86) family.</text>
</comment>